<protein>
    <submittedName>
        <fullName evidence="8">MATE family efflux transporter</fullName>
    </submittedName>
</protein>
<dbReference type="GO" id="GO:0042910">
    <property type="term" value="F:xenobiotic transmembrane transporter activity"/>
    <property type="evidence" value="ECO:0007669"/>
    <property type="project" value="InterPro"/>
</dbReference>
<dbReference type="AlphaFoldDB" id="A0A9D5Q7D3"/>
<gene>
    <name evidence="8" type="ORF">GF339_19405</name>
</gene>
<evidence type="ECO:0000256" key="3">
    <source>
        <dbReference type="ARBA" id="ARBA00022475"/>
    </source>
</evidence>
<dbReference type="Proteomes" id="UP000649604">
    <property type="component" value="Unassembled WGS sequence"/>
</dbReference>
<keyword evidence="3" id="KW-1003">Cell membrane</keyword>
<feature type="non-terminal residue" evidence="8">
    <location>
        <position position="233"/>
    </location>
</feature>
<evidence type="ECO:0000256" key="1">
    <source>
        <dbReference type="ARBA" id="ARBA00004651"/>
    </source>
</evidence>
<dbReference type="InterPro" id="IPR052031">
    <property type="entry name" value="Membrane_Transporter-Flippase"/>
</dbReference>
<dbReference type="GO" id="GO:0015297">
    <property type="term" value="F:antiporter activity"/>
    <property type="evidence" value="ECO:0007669"/>
    <property type="project" value="InterPro"/>
</dbReference>
<evidence type="ECO:0000313" key="8">
    <source>
        <dbReference type="EMBL" id="MBD3326760.1"/>
    </source>
</evidence>
<feature type="transmembrane region" description="Helical" evidence="7">
    <location>
        <begin position="99"/>
        <end position="126"/>
    </location>
</feature>
<comment type="caution">
    <text evidence="8">The sequence shown here is derived from an EMBL/GenBank/DDBJ whole genome shotgun (WGS) entry which is preliminary data.</text>
</comment>
<feature type="transmembrane region" description="Helical" evidence="7">
    <location>
        <begin position="56"/>
        <end position="79"/>
    </location>
</feature>
<evidence type="ECO:0000256" key="6">
    <source>
        <dbReference type="ARBA" id="ARBA00023136"/>
    </source>
</evidence>
<dbReference type="GO" id="GO:0005886">
    <property type="term" value="C:plasma membrane"/>
    <property type="evidence" value="ECO:0007669"/>
    <property type="project" value="UniProtKB-SubCell"/>
</dbReference>
<dbReference type="EMBL" id="WJJP01000632">
    <property type="protein sequence ID" value="MBD3326760.1"/>
    <property type="molecule type" value="Genomic_DNA"/>
</dbReference>
<dbReference type="PANTHER" id="PTHR43549:SF3">
    <property type="entry name" value="MULTIDRUG RESISTANCE PROTEIN YPNP-RELATED"/>
    <property type="match status" value="1"/>
</dbReference>
<evidence type="ECO:0000313" key="9">
    <source>
        <dbReference type="Proteomes" id="UP000649604"/>
    </source>
</evidence>
<reference evidence="8" key="1">
    <citation type="submission" date="2019-11" db="EMBL/GenBank/DDBJ databases">
        <title>Microbial mats filling the niche in hypersaline microbial mats.</title>
        <authorList>
            <person name="Wong H.L."/>
            <person name="Macleod F.I."/>
            <person name="White R.A. III"/>
            <person name="Burns B.P."/>
        </authorList>
    </citation>
    <scope>NUCLEOTIDE SEQUENCE</scope>
    <source>
        <strain evidence="8">Rbin_158</strain>
    </source>
</reference>
<comment type="subcellular location">
    <subcellularLocation>
        <location evidence="1">Cell membrane</location>
        <topology evidence="1">Multi-pass membrane protein</topology>
    </subcellularLocation>
</comment>
<organism evidence="8 9">
    <name type="scientific">candidate division KSB3 bacterium</name>
    <dbReference type="NCBI Taxonomy" id="2044937"/>
    <lineage>
        <taxon>Bacteria</taxon>
        <taxon>candidate division KSB3</taxon>
    </lineage>
</organism>
<feature type="transmembrane region" description="Helical" evidence="7">
    <location>
        <begin position="198"/>
        <end position="220"/>
    </location>
</feature>
<feature type="transmembrane region" description="Helical" evidence="7">
    <location>
        <begin position="138"/>
        <end position="158"/>
    </location>
</feature>
<sequence>MQARKKASLVEGSVAPLLIKLTIPMIFGVLGMVLFHLVDTYFVGQLGTIELAAMSFTFPIVMIIASISMGLGIGTSAVISRAIGEGDQHRVQRLTTDSLMLSVLVVAGFVVTGLLTITPVFGFLGATPEILPLIRQYMLIWYPGMIAVVIPMVGNHAIRATGDTKTPSMIMLVAVFANMVLDPLLIFGIGPFPRLELAGAALATVCARTTTLCVAVWVLYRRERMLVFELASW</sequence>
<evidence type="ECO:0000256" key="7">
    <source>
        <dbReference type="SAM" id="Phobius"/>
    </source>
</evidence>
<dbReference type="Pfam" id="PF01554">
    <property type="entry name" value="MatE"/>
    <property type="match status" value="1"/>
</dbReference>
<proteinExistence type="predicted"/>
<feature type="transmembrane region" description="Helical" evidence="7">
    <location>
        <begin position="170"/>
        <end position="192"/>
    </location>
</feature>
<name>A0A9D5Q7D3_9BACT</name>
<keyword evidence="4 7" id="KW-0812">Transmembrane</keyword>
<keyword evidence="2" id="KW-0813">Transport</keyword>
<keyword evidence="5 7" id="KW-1133">Transmembrane helix</keyword>
<dbReference type="PANTHER" id="PTHR43549">
    <property type="entry name" value="MULTIDRUG RESISTANCE PROTEIN YPNP-RELATED"/>
    <property type="match status" value="1"/>
</dbReference>
<evidence type="ECO:0000256" key="5">
    <source>
        <dbReference type="ARBA" id="ARBA00022989"/>
    </source>
</evidence>
<keyword evidence="6 7" id="KW-0472">Membrane</keyword>
<evidence type="ECO:0000256" key="2">
    <source>
        <dbReference type="ARBA" id="ARBA00022448"/>
    </source>
</evidence>
<dbReference type="InterPro" id="IPR002528">
    <property type="entry name" value="MATE_fam"/>
</dbReference>
<feature type="transmembrane region" description="Helical" evidence="7">
    <location>
        <begin position="21"/>
        <end position="44"/>
    </location>
</feature>
<evidence type="ECO:0000256" key="4">
    <source>
        <dbReference type="ARBA" id="ARBA00022692"/>
    </source>
</evidence>
<accession>A0A9D5Q7D3</accession>